<evidence type="ECO:0000256" key="11">
    <source>
        <dbReference type="SAM" id="Coils"/>
    </source>
</evidence>
<evidence type="ECO:0000256" key="6">
    <source>
        <dbReference type="ARBA" id="ARBA00022759"/>
    </source>
</evidence>
<evidence type="ECO:0000313" key="14">
    <source>
        <dbReference type="Proteomes" id="UP000006062"/>
    </source>
</evidence>
<gene>
    <name evidence="13" type="ordered locus">Thivi_0591</name>
</gene>
<evidence type="ECO:0000256" key="4">
    <source>
        <dbReference type="ARBA" id="ARBA00022741"/>
    </source>
</evidence>
<dbReference type="Pfam" id="PF11867">
    <property type="entry name" value="T1RH-like_C"/>
    <property type="match status" value="1"/>
</dbReference>
<evidence type="ECO:0000256" key="10">
    <source>
        <dbReference type="RuleBase" id="RU364115"/>
    </source>
</evidence>
<evidence type="ECO:0000256" key="3">
    <source>
        <dbReference type="ARBA" id="ARBA00022722"/>
    </source>
</evidence>
<keyword evidence="14" id="KW-1185">Reference proteome</keyword>
<dbReference type="AlphaFoldDB" id="I3Y6N1"/>
<dbReference type="InterPro" id="IPR051268">
    <property type="entry name" value="Type-I_R_enzyme_R_subunit"/>
</dbReference>
<dbReference type="CDD" id="cd18030">
    <property type="entry name" value="DEXHc_RE_I_HsdR"/>
    <property type="match status" value="1"/>
</dbReference>
<dbReference type="Gene3D" id="3.90.1570.50">
    <property type="match status" value="1"/>
</dbReference>
<dbReference type="InterPro" id="IPR055180">
    <property type="entry name" value="HsdR_RecA-like_helicase_dom_2"/>
</dbReference>
<accession>I3Y6N1</accession>
<evidence type="ECO:0000256" key="7">
    <source>
        <dbReference type="ARBA" id="ARBA00022801"/>
    </source>
</evidence>
<protein>
    <recommendedName>
        <fullName evidence="10">Type I restriction enzyme endonuclease subunit</fullName>
        <shortName evidence="10">R protein</shortName>
        <ecNumber evidence="10">3.1.21.3</ecNumber>
    </recommendedName>
</protein>
<dbReference type="InterPro" id="IPR040980">
    <property type="entry name" value="SWI2_SNF2"/>
</dbReference>
<dbReference type="Proteomes" id="UP000006062">
    <property type="component" value="Chromosome"/>
</dbReference>
<feature type="coiled-coil region" evidence="11">
    <location>
        <begin position="475"/>
        <end position="502"/>
    </location>
</feature>
<dbReference type="RefSeq" id="WP_014777146.1">
    <property type="nucleotide sequence ID" value="NC_018012.1"/>
</dbReference>
<comment type="catalytic activity">
    <reaction evidence="1 10">
        <text>Endonucleolytic cleavage of DNA to give random double-stranded fragments with terminal 5'-phosphates, ATP is simultaneously hydrolyzed.</text>
        <dbReference type="EC" id="3.1.21.3"/>
    </reaction>
</comment>
<dbReference type="Pfam" id="PF18766">
    <property type="entry name" value="SWI2_SNF2"/>
    <property type="match status" value="1"/>
</dbReference>
<evidence type="ECO:0000256" key="1">
    <source>
        <dbReference type="ARBA" id="ARBA00000851"/>
    </source>
</evidence>
<dbReference type="InterPro" id="IPR004473">
    <property type="entry name" value="Restrct_endonuc_typeI_HsdR"/>
</dbReference>
<dbReference type="InterPro" id="IPR014001">
    <property type="entry name" value="Helicase_ATP-bd"/>
</dbReference>
<sequence>MSFRSPSGHYSEDTLVEQPAIALFDELGWTTANLYHETFGVSGTEGRESEHEVILPRRLKAALERLNPELPPDALDAAMTEITRDRSTLNPTVANREFYRLLKHGVPVTYRDADGQTATDDVRVIDWSDPSQNDFFLASQFWISGDLYRRRADLIGFVNGIPLVFIELKASHKHLKNAYSDNLRDYRDTIPQVFIPNAFILLSNGSHTRIGSLSAAWEHCFEWKRINDEGETGLVSLETALRGLCEQTRLLDYVENFTLFEEVSGGLVKKIAKNHQFLGVNKVYARIVLLRDQQGRLGVFWHTQGSGKSLSMAFLTQKVLRRLLGQWTFVVVTDRDELDTQLYKTFVATGAFTGTEAHARNGQHLKQLLTEDHRYVFTLIQKFHTKHGEAYPLLSERHDIIVITDEAHRSQYDTFALNMRTALPNAAFLGFTGTPLISGEEEKTREVFGDYVSVYDFLRSIADGATVPLYYENRIPELQLTNDNLNEDMAALLEAAELDEEQERLLERQFAREYHLITREDRLEAIAEDLVKHFTGRGYRGKAMMVCIDKATAVRMYDKVRAHWQAYLATLKVTLASQTAIAEQAAAYTTGDLVAPERLANDGSAEQAALAEKIAYMDSTDMAVIVSQAQNEVADLKAKGLDIAPHRQRLVNEDLDAAFKDETNPLRLVFVCAMWITGFDVPSCSTIYLDKPMKNHTLMQTIARANRVAPGKTAGLIVDYVGIFRSLQKALAIYARQGGGGGELPIKNKQALVDGLSEALIEARAFCQTHGIDLDAIRQAEGFARIGKLDDAVEALLVSDDVRKRYLSLASRAARIYKAILPDPEAKTFAPDTVLLAVIASKIRSLSPKADISDVMDDVEALLNDSIATEPYRIEAQATPAPLIDLSQIDFEKLAKEFATQRKRTEAQKLQAILAKKIDQMLRENRSRLDFLEKFQQMIAEYNAGSQNIEAFFAKLVTFAQSLSEEDQRGMAERLTAEELAIFDILTKPEPELSPSEREAVKKVARTLLETLKREKLVLDWREKQQARAAVRKTITRTFSQTLPESYSPELRAVKSDLAYCHIFDSYVDGRHSIYVQAA</sequence>
<dbReference type="PROSITE" id="PS51192">
    <property type="entry name" value="HELICASE_ATP_BIND_1"/>
    <property type="match status" value="1"/>
</dbReference>
<dbReference type="InterPro" id="IPR027417">
    <property type="entry name" value="P-loop_NTPase"/>
</dbReference>
<dbReference type="HOGENOM" id="CLU_005762_1_1_6"/>
<dbReference type="InterPro" id="IPR021810">
    <property type="entry name" value="T1RH-like_C"/>
</dbReference>
<proteinExistence type="inferred from homology"/>
<dbReference type="Pfam" id="PF04313">
    <property type="entry name" value="HSDR_N"/>
    <property type="match status" value="1"/>
</dbReference>
<dbReference type="SMART" id="SM00487">
    <property type="entry name" value="DEXDc"/>
    <property type="match status" value="1"/>
</dbReference>
<keyword evidence="8 10" id="KW-0067">ATP-binding</keyword>
<keyword evidence="6" id="KW-0255">Endonuclease</keyword>
<dbReference type="SUPFAM" id="SSF52540">
    <property type="entry name" value="P-loop containing nucleoside triphosphate hydrolases"/>
    <property type="match status" value="2"/>
</dbReference>
<organism evidence="13 14">
    <name type="scientific">Thiocystis violascens (strain ATCC 17096 / DSM 198 / 6111)</name>
    <name type="common">Chromatium violascens</name>
    <dbReference type="NCBI Taxonomy" id="765911"/>
    <lineage>
        <taxon>Bacteria</taxon>
        <taxon>Pseudomonadati</taxon>
        <taxon>Pseudomonadota</taxon>
        <taxon>Gammaproteobacteria</taxon>
        <taxon>Chromatiales</taxon>
        <taxon>Chromatiaceae</taxon>
        <taxon>Thiocystis</taxon>
    </lineage>
</organism>
<keyword evidence="7 10" id="KW-0378">Hydrolase</keyword>
<dbReference type="Gene3D" id="3.40.50.300">
    <property type="entry name" value="P-loop containing nucleotide triphosphate hydrolases"/>
    <property type="match status" value="2"/>
</dbReference>
<dbReference type="GO" id="GO:0009035">
    <property type="term" value="F:type I site-specific deoxyribonuclease activity"/>
    <property type="evidence" value="ECO:0007669"/>
    <property type="project" value="UniProtKB-EC"/>
</dbReference>
<dbReference type="CDD" id="cd22332">
    <property type="entry name" value="HsdR_N"/>
    <property type="match status" value="1"/>
</dbReference>
<dbReference type="GO" id="GO:0005524">
    <property type="term" value="F:ATP binding"/>
    <property type="evidence" value="ECO:0007669"/>
    <property type="project" value="UniProtKB-KW"/>
</dbReference>
<dbReference type="PANTHER" id="PTHR30195">
    <property type="entry name" value="TYPE I SITE-SPECIFIC DEOXYRIBONUCLEASE PROTEIN SUBUNIT M AND R"/>
    <property type="match status" value="1"/>
</dbReference>
<comment type="subunit">
    <text evidence="10">The type I restriction/modification system is composed of three polypeptides R, M and S.</text>
</comment>
<dbReference type="GO" id="GO:0003677">
    <property type="term" value="F:DNA binding"/>
    <property type="evidence" value="ECO:0007669"/>
    <property type="project" value="UniProtKB-KW"/>
</dbReference>
<dbReference type="InterPro" id="IPR007409">
    <property type="entry name" value="Restrct_endonuc_type1_HsdR_N"/>
</dbReference>
<name>I3Y6N1_THIV6</name>
<evidence type="ECO:0000256" key="8">
    <source>
        <dbReference type="ARBA" id="ARBA00022840"/>
    </source>
</evidence>
<dbReference type="PANTHER" id="PTHR30195:SF15">
    <property type="entry name" value="TYPE I RESTRICTION ENZYME HINDI ENDONUCLEASE SUBUNIT"/>
    <property type="match status" value="1"/>
</dbReference>
<evidence type="ECO:0000256" key="2">
    <source>
        <dbReference type="ARBA" id="ARBA00008598"/>
    </source>
</evidence>
<dbReference type="REBASE" id="49008">
    <property type="entry name" value="Tvi198ORF587P"/>
</dbReference>
<dbReference type="EC" id="3.1.21.3" evidence="10"/>
<keyword evidence="3" id="KW-0540">Nuclease</keyword>
<keyword evidence="4 10" id="KW-0547">Nucleotide-binding</keyword>
<evidence type="ECO:0000313" key="13">
    <source>
        <dbReference type="EMBL" id="AFL72649.1"/>
    </source>
</evidence>
<keyword evidence="5 10" id="KW-0680">Restriction system</keyword>
<dbReference type="CDD" id="cd18800">
    <property type="entry name" value="SF2_C_EcoR124I-like"/>
    <property type="match status" value="1"/>
</dbReference>
<dbReference type="eggNOG" id="COG0610">
    <property type="taxonomic scope" value="Bacteria"/>
</dbReference>
<dbReference type="EMBL" id="CP003154">
    <property type="protein sequence ID" value="AFL72649.1"/>
    <property type="molecule type" value="Genomic_DNA"/>
</dbReference>
<dbReference type="OrthoDB" id="9758243at2"/>
<evidence type="ECO:0000259" key="12">
    <source>
        <dbReference type="PROSITE" id="PS51192"/>
    </source>
</evidence>
<feature type="domain" description="Helicase ATP-binding" evidence="12">
    <location>
        <begin position="289"/>
        <end position="453"/>
    </location>
</feature>
<dbReference type="KEGG" id="tvi:Thivi_0591"/>
<dbReference type="GO" id="GO:0009307">
    <property type="term" value="P:DNA restriction-modification system"/>
    <property type="evidence" value="ECO:0007669"/>
    <property type="project" value="UniProtKB-KW"/>
</dbReference>
<dbReference type="Pfam" id="PF22679">
    <property type="entry name" value="T1R_D3-like"/>
    <property type="match status" value="1"/>
</dbReference>
<comment type="similarity">
    <text evidence="2 10">Belongs to the HsdR family.</text>
</comment>
<keyword evidence="9 10" id="KW-0238">DNA-binding</keyword>
<evidence type="ECO:0000256" key="9">
    <source>
        <dbReference type="ARBA" id="ARBA00023125"/>
    </source>
</evidence>
<keyword evidence="11" id="KW-0175">Coiled coil</keyword>
<reference evidence="13 14" key="1">
    <citation type="submission" date="2012-06" db="EMBL/GenBank/DDBJ databases">
        <title>Complete sequence of Thiocystis violascens DSM 198.</title>
        <authorList>
            <consortium name="US DOE Joint Genome Institute"/>
            <person name="Lucas S."/>
            <person name="Han J."/>
            <person name="Lapidus A."/>
            <person name="Cheng J.-F."/>
            <person name="Goodwin L."/>
            <person name="Pitluck S."/>
            <person name="Peters L."/>
            <person name="Ovchinnikova G."/>
            <person name="Teshima H."/>
            <person name="Detter J.C."/>
            <person name="Han C."/>
            <person name="Tapia R."/>
            <person name="Land M."/>
            <person name="Hauser L."/>
            <person name="Kyrpides N."/>
            <person name="Ivanova N."/>
            <person name="Pagani I."/>
            <person name="Vogl K."/>
            <person name="Liu Z."/>
            <person name="Frigaard N.-U."/>
            <person name="Bryant D."/>
            <person name="Woyke T."/>
        </authorList>
    </citation>
    <scope>NUCLEOTIDE SEQUENCE [LARGE SCALE GENOMIC DNA]</scope>
    <source>
        <strain evidence="14">ATCC 17096 / DSM 198 / 6111</strain>
    </source>
</reference>
<dbReference type="STRING" id="765911.Thivi_0591"/>
<dbReference type="NCBIfam" id="TIGR00348">
    <property type="entry name" value="hsdR"/>
    <property type="match status" value="1"/>
</dbReference>
<evidence type="ECO:0000256" key="5">
    <source>
        <dbReference type="ARBA" id="ARBA00022747"/>
    </source>
</evidence>
<comment type="function">
    <text evidence="10">Subunit R is required for both nuclease and ATPase activities, but not for modification.</text>
</comment>